<dbReference type="OrthoDB" id="3133286at2759"/>
<evidence type="ECO:0000256" key="1">
    <source>
        <dbReference type="SAM" id="MobiDB-lite"/>
    </source>
</evidence>
<dbReference type="InterPro" id="IPR043519">
    <property type="entry name" value="NT_sf"/>
</dbReference>
<dbReference type="EMBL" id="KV722556">
    <property type="protein sequence ID" value="OCH85891.1"/>
    <property type="molecule type" value="Genomic_DNA"/>
</dbReference>
<feature type="region of interest" description="Disordered" evidence="1">
    <location>
        <begin position="212"/>
        <end position="231"/>
    </location>
</feature>
<keyword evidence="3" id="KW-1185">Reference proteome</keyword>
<proteinExistence type="predicted"/>
<sequence>MSRYSPTSQEVRTVADRAICIFASLNLECCLVGGLACSLFGISRTPGDVDLVIVTALHSQESLKRMLCDRDSNFFLVPSKKAFATYKVLWYGYPYRRCKVDILLPGIMNIPSVPKDRVEQRSGFPVMPLLPLLMLKLQAWEDHRNHYESYMREKQHTDVSDIRSLLKIARRNGISCGNASNSWIPSSLVEETKRRVKSWVERMGSAENHDWAAIGFDPPRQRRTKASKASASDCDRLAERLRSMYIR</sequence>
<organism evidence="2 3">
    <name type="scientific">Obba rivulosa</name>
    <dbReference type="NCBI Taxonomy" id="1052685"/>
    <lineage>
        <taxon>Eukaryota</taxon>
        <taxon>Fungi</taxon>
        <taxon>Dikarya</taxon>
        <taxon>Basidiomycota</taxon>
        <taxon>Agaricomycotina</taxon>
        <taxon>Agaricomycetes</taxon>
        <taxon>Polyporales</taxon>
        <taxon>Gelatoporiaceae</taxon>
        <taxon>Obba</taxon>
    </lineage>
</organism>
<reference evidence="2 3" key="1">
    <citation type="submission" date="2016-07" db="EMBL/GenBank/DDBJ databases">
        <title>Draft genome of the white-rot fungus Obba rivulosa 3A-2.</title>
        <authorList>
            <consortium name="DOE Joint Genome Institute"/>
            <person name="Miettinen O."/>
            <person name="Riley R."/>
            <person name="Acob R."/>
            <person name="Barry K."/>
            <person name="Cullen D."/>
            <person name="De Vries R."/>
            <person name="Hainaut M."/>
            <person name="Hatakka A."/>
            <person name="Henrissat B."/>
            <person name="Hilden K."/>
            <person name="Kuo R."/>
            <person name="Labutti K."/>
            <person name="Lipzen A."/>
            <person name="Makela M.R."/>
            <person name="Sandor L."/>
            <person name="Spatafora J.W."/>
            <person name="Grigoriev I.V."/>
            <person name="Hibbett D.S."/>
        </authorList>
    </citation>
    <scope>NUCLEOTIDE SEQUENCE [LARGE SCALE GENOMIC DNA]</scope>
    <source>
        <strain evidence="2 3">3A-2</strain>
    </source>
</reference>
<gene>
    <name evidence="2" type="ORF">OBBRIDRAFT_797697</name>
</gene>
<dbReference type="AlphaFoldDB" id="A0A8E2AJT2"/>
<dbReference type="Proteomes" id="UP000250043">
    <property type="component" value="Unassembled WGS sequence"/>
</dbReference>
<name>A0A8E2AJT2_9APHY</name>
<evidence type="ECO:0000313" key="2">
    <source>
        <dbReference type="EMBL" id="OCH85891.1"/>
    </source>
</evidence>
<dbReference type="SUPFAM" id="SSF81301">
    <property type="entry name" value="Nucleotidyltransferase"/>
    <property type="match status" value="1"/>
</dbReference>
<accession>A0A8E2AJT2</accession>
<evidence type="ECO:0000313" key="3">
    <source>
        <dbReference type="Proteomes" id="UP000250043"/>
    </source>
</evidence>
<protein>
    <submittedName>
        <fullName evidence="2">Uncharacterized protein</fullName>
    </submittedName>
</protein>